<organism evidence="1 2">
    <name type="scientific">Blepharisma stoltei</name>
    <dbReference type="NCBI Taxonomy" id="1481888"/>
    <lineage>
        <taxon>Eukaryota</taxon>
        <taxon>Sar</taxon>
        <taxon>Alveolata</taxon>
        <taxon>Ciliophora</taxon>
        <taxon>Postciliodesmatophora</taxon>
        <taxon>Heterotrichea</taxon>
        <taxon>Heterotrichida</taxon>
        <taxon>Blepharismidae</taxon>
        <taxon>Blepharisma</taxon>
    </lineage>
</organism>
<proteinExistence type="predicted"/>
<evidence type="ECO:0000313" key="2">
    <source>
        <dbReference type="Proteomes" id="UP001162131"/>
    </source>
</evidence>
<protein>
    <submittedName>
        <fullName evidence="1">Uncharacterized protein</fullName>
    </submittedName>
</protein>
<dbReference type="EMBL" id="CAJZBQ010000007">
    <property type="protein sequence ID" value="CAG9312552.1"/>
    <property type="molecule type" value="Genomic_DNA"/>
</dbReference>
<dbReference type="AlphaFoldDB" id="A0AAU9IGD9"/>
<comment type="caution">
    <text evidence="1">The sequence shown here is derived from an EMBL/GenBank/DDBJ whole genome shotgun (WGS) entry which is preliminary data.</text>
</comment>
<dbReference type="Proteomes" id="UP001162131">
    <property type="component" value="Unassembled WGS sequence"/>
</dbReference>
<name>A0AAU9IGD9_9CILI</name>
<keyword evidence="2" id="KW-1185">Reference proteome</keyword>
<accession>A0AAU9IGD9</accession>
<sequence length="74" mass="8676">MMNKNNCWDKEGTYFYQHQPNCLYSAELWLTIDITQELIKIFNSTMFKFVSNSIMIPSSALLVLKRTRIAPKAQ</sequence>
<gene>
    <name evidence="1" type="ORF">BSTOLATCC_MIC6946</name>
</gene>
<reference evidence="1" key="1">
    <citation type="submission" date="2021-09" db="EMBL/GenBank/DDBJ databases">
        <authorList>
            <consortium name="AG Swart"/>
            <person name="Singh M."/>
            <person name="Singh A."/>
            <person name="Seah K."/>
            <person name="Emmerich C."/>
        </authorList>
    </citation>
    <scope>NUCLEOTIDE SEQUENCE</scope>
    <source>
        <strain evidence="1">ATCC30299</strain>
    </source>
</reference>
<evidence type="ECO:0000313" key="1">
    <source>
        <dbReference type="EMBL" id="CAG9312552.1"/>
    </source>
</evidence>